<evidence type="ECO:0000313" key="2">
    <source>
        <dbReference type="WBParaSite" id="PS1159_v2.g3501.t1"/>
    </source>
</evidence>
<dbReference type="Proteomes" id="UP000887580">
    <property type="component" value="Unplaced"/>
</dbReference>
<reference evidence="2" key="1">
    <citation type="submission" date="2022-11" db="UniProtKB">
        <authorList>
            <consortium name="WormBaseParasite"/>
        </authorList>
    </citation>
    <scope>IDENTIFICATION</scope>
</reference>
<proteinExistence type="predicted"/>
<evidence type="ECO:0000313" key="1">
    <source>
        <dbReference type="Proteomes" id="UP000887580"/>
    </source>
</evidence>
<sequence>MKADNYARINFFKQCYIEKQAYLYMFLIKESRKLDNIIDRWTEFFCFGKNKQLLEDACDKTTPIILINVSSF</sequence>
<accession>A0AC35GB51</accession>
<dbReference type="WBParaSite" id="PS1159_v2.g3501.t1">
    <property type="protein sequence ID" value="PS1159_v2.g3501.t1"/>
    <property type="gene ID" value="PS1159_v2.g3501"/>
</dbReference>
<organism evidence="1 2">
    <name type="scientific">Panagrolaimus sp. PS1159</name>
    <dbReference type="NCBI Taxonomy" id="55785"/>
    <lineage>
        <taxon>Eukaryota</taxon>
        <taxon>Metazoa</taxon>
        <taxon>Ecdysozoa</taxon>
        <taxon>Nematoda</taxon>
        <taxon>Chromadorea</taxon>
        <taxon>Rhabditida</taxon>
        <taxon>Tylenchina</taxon>
        <taxon>Panagrolaimomorpha</taxon>
        <taxon>Panagrolaimoidea</taxon>
        <taxon>Panagrolaimidae</taxon>
        <taxon>Panagrolaimus</taxon>
    </lineage>
</organism>
<name>A0AC35GB51_9BILA</name>
<protein>
    <submittedName>
        <fullName evidence="2">Uncharacterized protein</fullName>
    </submittedName>
</protein>